<sequence>MGFYGPVTTHGLEATAEFRATGFGGVVGVLGIKVSGEAQNFTSGFVLVRDEKFVGGLRYNLMGWTGPLGKGDSPFHHEQGFDLGAMPPEEIVIASASETIRVPVKLPKASAAAPAPTNTGLPAPLMGVGSSTKLDYDEAYGAALRDLVAKWKPELLASREIALYRQEVTFLGLVLGAPTFRLTVTLIAPDKAAS</sequence>
<organism evidence="1 2">
    <name type="scientific">Sorangium cellulosum</name>
    <name type="common">Polyangium cellulosum</name>
    <dbReference type="NCBI Taxonomy" id="56"/>
    <lineage>
        <taxon>Bacteria</taxon>
        <taxon>Pseudomonadati</taxon>
        <taxon>Myxococcota</taxon>
        <taxon>Polyangia</taxon>
        <taxon>Polyangiales</taxon>
        <taxon>Polyangiaceae</taxon>
        <taxon>Sorangium</taxon>
    </lineage>
</organism>
<accession>A0A150U317</accession>
<dbReference type="Proteomes" id="UP000075502">
    <property type="component" value="Unassembled WGS sequence"/>
</dbReference>
<evidence type="ECO:0000313" key="2">
    <source>
        <dbReference type="Proteomes" id="UP000075502"/>
    </source>
</evidence>
<evidence type="ECO:0000313" key="1">
    <source>
        <dbReference type="EMBL" id="KYG11375.1"/>
    </source>
</evidence>
<name>A0A150U317_SORCE</name>
<proteinExistence type="predicted"/>
<gene>
    <name evidence="1" type="ORF">BE21_57670</name>
</gene>
<protein>
    <submittedName>
        <fullName evidence="1">Uncharacterized protein</fullName>
    </submittedName>
</protein>
<dbReference type="AlphaFoldDB" id="A0A150U317"/>
<dbReference type="EMBL" id="JEME01000036">
    <property type="protein sequence ID" value="KYG11375.1"/>
    <property type="molecule type" value="Genomic_DNA"/>
</dbReference>
<reference evidence="1 2" key="1">
    <citation type="submission" date="2014-02" db="EMBL/GenBank/DDBJ databases">
        <title>The small core and large imbalanced accessory genome model reveals a collaborative survival strategy of Sorangium cellulosum strains in nature.</title>
        <authorList>
            <person name="Han K."/>
            <person name="Peng R."/>
            <person name="Blom J."/>
            <person name="Li Y.-Z."/>
        </authorList>
    </citation>
    <scope>NUCLEOTIDE SEQUENCE [LARGE SCALE GENOMIC DNA]</scope>
    <source>
        <strain evidence="1 2">So0007-03</strain>
    </source>
</reference>
<comment type="caution">
    <text evidence="1">The sequence shown here is derived from an EMBL/GenBank/DDBJ whole genome shotgun (WGS) entry which is preliminary data.</text>
</comment>